<dbReference type="InterPro" id="IPR027417">
    <property type="entry name" value="P-loop_NTPase"/>
</dbReference>
<dbReference type="GO" id="GO:0000781">
    <property type="term" value="C:chromosome, telomeric region"/>
    <property type="evidence" value="ECO:0007669"/>
    <property type="project" value="UniProtKB-SubCell"/>
</dbReference>
<keyword evidence="4" id="KW-0158">Chromosome</keyword>
<keyword evidence="16" id="KW-1185">Reference proteome</keyword>
<protein>
    <submittedName>
        <fullName evidence="15">Structural maintenance of chromosomes protein 6</fullName>
    </submittedName>
</protein>
<evidence type="ECO:0000256" key="7">
    <source>
        <dbReference type="ARBA" id="ARBA00022840"/>
    </source>
</evidence>
<dbReference type="GO" id="GO:0000724">
    <property type="term" value="P:double-strand break repair via homologous recombination"/>
    <property type="evidence" value="ECO:0007669"/>
    <property type="project" value="TreeGrafter"/>
</dbReference>
<accession>A0A4Z2IJT4</accession>
<keyword evidence="7" id="KW-0067">ATP-binding</keyword>
<evidence type="ECO:0000256" key="11">
    <source>
        <dbReference type="ARBA" id="ARBA00023204"/>
    </source>
</evidence>
<evidence type="ECO:0000256" key="8">
    <source>
        <dbReference type="ARBA" id="ARBA00022895"/>
    </source>
</evidence>
<dbReference type="EMBL" id="SRLO01000075">
    <property type="protein sequence ID" value="TNN78239.1"/>
    <property type="molecule type" value="Genomic_DNA"/>
</dbReference>
<dbReference type="InterPro" id="IPR038729">
    <property type="entry name" value="Rad50/SbcC_AAA"/>
</dbReference>
<evidence type="ECO:0000256" key="10">
    <source>
        <dbReference type="ARBA" id="ARBA00023172"/>
    </source>
</evidence>
<dbReference type="GO" id="GO:0035861">
    <property type="term" value="C:site of double-strand break"/>
    <property type="evidence" value="ECO:0007669"/>
    <property type="project" value="TreeGrafter"/>
</dbReference>
<keyword evidence="10" id="KW-0233">DNA recombination</keyword>
<dbReference type="GO" id="GO:0005524">
    <property type="term" value="F:ATP binding"/>
    <property type="evidence" value="ECO:0007669"/>
    <property type="project" value="UniProtKB-KW"/>
</dbReference>
<comment type="subcellular location">
    <subcellularLocation>
        <location evidence="2">Chromosome</location>
        <location evidence="2">Telomere</location>
    </subcellularLocation>
    <subcellularLocation>
        <location evidence="1">Nucleus</location>
    </subcellularLocation>
</comment>
<evidence type="ECO:0000313" key="16">
    <source>
        <dbReference type="Proteomes" id="UP000314294"/>
    </source>
</evidence>
<keyword evidence="12" id="KW-0539">Nucleus</keyword>
<evidence type="ECO:0000256" key="3">
    <source>
        <dbReference type="ARBA" id="ARBA00006793"/>
    </source>
</evidence>
<dbReference type="Proteomes" id="UP000314294">
    <property type="component" value="Unassembled WGS sequence"/>
</dbReference>
<dbReference type="PANTHER" id="PTHR19306">
    <property type="entry name" value="STRUCTURAL MAINTENANCE OF CHROMOSOMES 5,6 SMC5, SMC6"/>
    <property type="match status" value="1"/>
</dbReference>
<feature type="region of interest" description="Disordered" evidence="13">
    <location>
        <begin position="49"/>
        <end position="120"/>
    </location>
</feature>
<evidence type="ECO:0000259" key="14">
    <source>
        <dbReference type="Pfam" id="PF13476"/>
    </source>
</evidence>
<dbReference type="GO" id="GO:0003697">
    <property type="term" value="F:single-stranded DNA binding"/>
    <property type="evidence" value="ECO:0007669"/>
    <property type="project" value="TreeGrafter"/>
</dbReference>
<evidence type="ECO:0000256" key="6">
    <source>
        <dbReference type="ARBA" id="ARBA00022763"/>
    </source>
</evidence>
<evidence type="ECO:0000256" key="12">
    <source>
        <dbReference type="ARBA" id="ARBA00023242"/>
    </source>
</evidence>
<comment type="similarity">
    <text evidence="3">Belongs to the SMC family. SMC6 subfamily.</text>
</comment>
<keyword evidence="9" id="KW-0175">Coiled coil</keyword>
<evidence type="ECO:0000256" key="2">
    <source>
        <dbReference type="ARBA" id="ARBA00004574"/>
    </source>
</evidence>
<dbReference type="PANTHER" id="PTHR19306:SF8">
    <property type="entry name" value="STRUCTURAL MAINTENANCE OF CHROMOSOMES PROTEIN 6 ISOFORM X4"/>
    <property type="match status" value="1"/>
</dbReference>
<dbReference type="Pfam" id="PF13476">
    <property type="entry name" value="AAA_23"/>
    <property type="match status" value="1"/>
</dbReference>
<evidence type="ECO:0000313" key="15">
    <source>
        <dbReference type="EMBL" id="TNN78239.1"/>
    </source>
</evidence>
<dbReference type="GO" id="GO:0005634">
    <property type="term" value="C:nucleus"/>
    <property type="evidence" value="ECO:0007669"/>
    <property type="project" value="UniProtKB-SubCell"/>
</dbReference>
<dbReference type="GO" id="GO:0016887">
    <property type="term" value="F:ATP hydrolysis activity"/>
    <property type="evidence" value="ECO:0007669"/>
    <property type="project" value="InterPro"/>
</dbReference>
<dbReference type="OrthoDB" id="10072614at2759"/>
<evidence type="ECO:0000256" key="1">
    <source>
        <dbReference type="ARBA" id="ARBA00004123"/>
    </source>
</evidence>
<dbReference type="GO" id="GO:0003684">
    <property type="term" value="F:damaged DNA binding"/>
    <property type="evidence" value="ECO:0007669"/>
    <property type="project" value="TreeGrafter"/>
</dbReference>
<feature type="compositionally biased region" description="Basic and acidic residues" evidence="13">
    <location>
        <begin position="106"/>
        <end position="115"/>
    </location>
</feature>
<evidence type="ECO:0000256" key="4">
    <source>
        <dbReference type="ARBA" id="ARBA00022454"/>
    </source>
</evidence>
<sequence length="192" mass="20578">MDCQDQESLGISCLVASVLLPEQASTPCPGLQSWCTDTSSDVVQQCRRRIPPRSRYEKSLATSTHPDGTRRLKDPGGAEGEGRQLTMSKRRGKATSDATAAKSRRVTADAKRRPEPSSTGDIGLIESITLKNFMSHRLLGPFQFGPNVNFIVGNNGSGKSAILTALLVGLGGKATVTNRGMSLKDFVKTSEK</sequence>
<reference evidence="15 16" key="1">
    <citation type="submission" date="2019-03" db="EMBL/GenBank/DDBJ databases">
        <title>First draft genome of Liparis tanakae, snailfish: a comprehensive survey of snailfish specific genes.</title>
        <authorList>
            <person name="Kim W."/>
            <person name="Song I."/>
            <person name="Jeong J.-H."/>
            <person name="Kim D."/>
            <person name="Kim S."/>
            <person name="Ryu S."/>
            <person name="Song J.Y."/>
            <person name="Lee S.K."/>
        </authorList>
    </citation>
    <scope>NUCLEOTIDE SEQUENCE [LARGE SCALE GENOMIC DNA]</scope>
    <source>
        <tissue evidence="15">Muscle</tissue>
    </source>
</reference>
<comment type="caution">
    <text evidence="15">The sequence shown here is derived from an EMBL/GenBank/DDBJ whole genome shotgun (WGS) entry which is preliminary data.</text>
</comment>
<evidence type="ECO:0000256" key="13">
    <source>
        <dbReference type="SAM" id="MobiDB-lite"/>
    </source>
</evidence>
<evidence type="ECO:0000256" key="5">
    <source>
        <dbReference type="ARBA" id="ARBA00022741"/>
    </source>
</evidence>
<name>A0A4Z2IJT4_9TELE</name>
<dbReference type="GO" id="GO:0030915">
    <property type="term" value="C:Smc5-Smc6 complex"/>
    <property type="evidence" value="ECO:0007669"/>
    <property type="project" value="TreeGrafter"/>
</dbReference>
<keyword evidence="11" id="KW-0234">DNA repair</keyword>
<keyword evidence="6" id="KW-0227">DNA damage</keyword>
<dbReference type="SUPFAM" id="SSF52540">
    <property type="entry name" value="P-loop containing nucleoside triphosphate hydrolases"/>
    <property type="match status" value="1"/>
</dbReference>
<evidence type="ECO:0000256" key="9">
    <source>
        <dbReference type="ARBA" id="ARBA00023054"/>
    </source>
</evidence>
<keyword evidence="8" id="KW-0779">Telomere</keyword>
<feature type="domain" description="Rad50/SbcC-type AAA" evidence="14">
    <location>
        <begin position="127"/>
        <end position="180"/>
    </location>
</feature>
<proteinExistence type="inferred from homology"/>
<dbReference type="Gene3D" id="3.40.50.300">
    <property type="entry name" value="P-loop containing nucleotide triphosphate hydrolases"/>
    <property type="match status" value="1"/>
</dbReference>
<feature type="compositionally biased region" description="Basic and acidic residues" evidence="13">
    <location>
        <begin position="67"/>
        <end position="82"/>
    </location>
</feature>
<dbReference type="AlphaFoldDB" id="A0A4Z2IJT4"/>
<keyword evidence="5" id="KW-0547">Nucleotide-binding</keyword>
<organism evidence="15 16">
    <name type="scientific">Liparis tanakae</name>
    <name type="common">Tanaka's snailfish</name>
    <dbReference type="NCBI Taxonomy" id="230148"/>
    <lineage>
        <taxon>Eukaryota</taxon>
        <taxon>Metazoa</taxon>
        <taxon>Chordata</taxon>
        <taxon>Craniata</taxon>
        <taxon>Vertebrata</taxon>
        <taxon>Euteleostomi</taxon>
        <taxon>Actinopterygii</taxon>
        <taxon>Neopterygii</taxon>
        <taxon>Teleostei</taxon>
        <taxon>Neoteleostei</taxon>
        <taxon>Acanthomorphata</taxon>
        <taxon>Eupercaria</taxon>
        <taxon>Perciformes</taxon>
        <taxon>Cottioidei</taxon>
        <taxon>Cottales</taxon>
        <taxon>Liparidae</taxon>
        <taxon>Liparis</taxon>
    </lineage>
</organism>
<gene>
    <name evidence="15" type="primary">smc6_3</name>
    <name evidence="15" type="ORF">EYF80_011479</name>
</gene>